<dbReference type="PIRSF" id="PIRSF005900">
    <property type="entry name" value="Dps"/>
    <property type="match status" value="1"/>
</dbReference>
<evidence type="ECO:0000259" key="3">
    <source>
        <dbReference type="Pfam" id="PF00210"/>
    </source>
</evidence>
<name>A0ABR7T9X2_9LACT</name>
<proteinExistence type="inferred from homology"/>
<dbReference type="InterPro" id="IPR023188">
    <property type="entry name" value="DPS_DNA-bd_CS"/>
</dbReference>
<dbReference type="Pfam" id="PF00210">
    <property type="entry name" value="Ferritin"/>
    <property type="match status" value="1"/>
</dbReference>
<dbReference type="PROSITE" id="PS00818">
    <property type="entry name" value="DPS_1"/>
    <property type="match status" value="1"/>
</dbReference>
<protein>
    <submittedName>
        <fullName evidence="4">DNA starvation/stationary phase protection protein</fullName>
    </submittedName>
</protein>
<comment type="caution">
    <text evidence="4">The sequence shown here is derived from an EMBL/GenBank/DDBJ whole genome shotgun (WGS) entry which is preliminary data.</text>
</comment>
<evidence type="ECO:0000256" key="2">
    <source>
        <dbReference type="RuleBase" id="RU003875"/>
    </source>
</evidence>
<comment type="similarity">
    <text evidence="1 2">Belongs to the Dps family.</text>
</comment>
<sequence>MSEEHGHHNPTSAAMTNHIIANQGILQIKLHQYHWYVKGPNFFTLHEKFEELYTENTQYYDKIAERLIASGAKPFSTAEQYIQYSFVQEAASGKYLSAEEMVENLVDDYRTTRDVAGRAIMLAQNENDTVLEDLLIDYKGYLDKTIWMLQAFLGKKALEGEEDD</sequence>
<dbReference type="PRINTS" id="PR01346">
    <property type="entry name" value="HELNAPAPROT"/>
</dbReference>
<dbReference type="InterPro" id="IPR008331">
    <property type="entry name" value="Ferritin_DPS_dom"/>
</dbReference>
<gene>
    <name evidence="4" type="ORF">GLO26_01810</name>
</gene>
<dbReference type="InterPro" id="IPR002177">
    <property type="entry name" value="DPS_DNA-bd"/>
</dbReference>
<dbReference type="Proteomes" id="UP000638836">
    <property type="component" value="Unassembled WGS sequence"/>
</dbReference>
<dbReference type="SUPFAM" id="SSF47240">
    <property type="entry name" value="Ferritin-like"/>
    <property type="match status" value="1"/>
</dbReference>
<organism evidence="4 5">
    <name type="scientific">Carnobacterium inhibens</name>
    <dbReference type="NCBI Taxonomy" id="147709"/>
    <lineage>
        <taxon>Bacteria</taxon>
        <taxon>Bacillati</taxon>
        <taxon>Bacillota</taxon>
        <taxon>Bacilli</taxon>
        <taxon>Lactobacillales</taxon>
        <taxon>Carnobacteriaceae</taxon>
        <taxon>Carnobacterium</taxon>
    </lineage>
</organism>
<evidence type="ECO:0000313" key="4">
    <source>
        <dbReference type="EMBL" id="MBC9824565.1"/>
    </source>
</evidence>
<feature type="domain" description="Ferritin/DPS" evidence="3">
    <location>
        <begin position="16"/>
        <end position="155"/>
    </location>
</feature>
<evidence type="ECO:0000313" key="5">
    <source>
        <dbReference type="Proteomes" id="UP000638836"/>
    </source>
</evidence>
<reference evidence="4 5" key="1">
    <citation type="journal article" date="2020" name="Microorganisms">
        <title>New Insight into Antimicrobial Compounds from Food and Marine-Sourced Carnobacterium Species through Phenotype and Genome Analyses.</title>
        <authorList>
            <person name="Begrem S."/>
            <person name="Ivaniuk F."/>
            <person name="Gigout-Chevalier F."/>
            <person name="Kolypczuk L."/>
            <person name="Bonnetot S."/>
            <person name="Leroi F."/>
            <person name="Grovel O."/>
            <person name="Delbarre-Ladrat C."/>
            <person name="Passerini D."/>
        </authorList>
    </citation>
    <scope>NUCLEOTIDE SEQUENCE [LARGE SCALE GENOMIC DNA]</scope>
    <source>
        <strain evidence="4 5">MIP2551</strain>
    </source>
</reference>
<dbReference type="EMBL" id="WNJQ01000001">
    <property type="protein sequence ID" value="MBC9824565.1"/>
    <property type="molecule type" value="Genomic_DNA"/>
</dbReference>
<dbReference type="CDD" id="cd01043">
    <property type="entry name" value="DPS"/>
    <property type="match status" value="1"/>
</dbReference>
<keyword evidence="5" id="KW-1185">Reference proteome</keyword>
<dbReference type="RefSeq" id="WP_023179136.1">
    <property type="nucleotide sequence ID" value="NZ_JBELZU010000028.1"/>
</dbReference>
<evidence type="ECO:0000256" key="1">
    <source>
        <dbReference type="ARBA" id="ARBA00009497"/>
    </source>
</evidence>
<dbReference type="Gene3D" id="1.20.1260.10">
    <property type="match status" value="1"/>
</dbReference>
<dbReference type="InterPro" id="IPR009078">
    <property type="entry name" value="Ferritin-like_SF"/>
</dbReference>
<dbReference type="PANTHER" id="PTHR42932">
    <property type="entry name" value="GENERAL STRESS PROTEIN 20U"/>
    <property type="match status" value="1"/>
</dbReference>
<accession>A0ABR7T9X2</accession>
<dbReference type="PANTHER" id="PTHR42932:SF1">
    <property type="entry name" value="GENERAL STRESS PROTEIN 20U"/>
    <property type="match status" value="1"/>
</dbReference>
<dbReference type="InterPro" id="IPR012347">
    <property type="entry name" value="Ferritin-like"/>
</dbReference>